<dbReference type="Proteomes" id="UP000054166">
    <property type="component" value="Unassembled WGS sequence"/>
</dbReference>
<feature type="non-terminal residue" evidence="1">
    <location>
        <position position="1"/>
    </location>
</feature>
<organism evidence="1 2">
    <name type="scientific">Piloderma croceum (strain F 1598)</name>
    <dbReference type="NCBI Taxonomy" id="765440"/>
    <lineage>
        <taxon>Eukaryota</taxon>
        <taxon>Fungi</taxon>
        <taxon>Dikarya</taxon>
        <taxon>Basidiomycota</taxon>
        <taxon>Agaricomycotina</taxon>
        <taxon>Agaricomycetes</taxon>
        <taxon>Agaricomycetidae</taxon>
        <taxon>Atheliales</taxon>
        <taxon>Atheliaceae</taxon>
        <taxon>Piloderma</taxon>
    </lineage>
</organism>
<reference evidence="2" key="2">
    <citation type="submission" date="2015-01" db="EMBL/GenBank/DDBJ databases">
        <title>Evolutionary Origins and Diversification of the Mycorrhizal Mutualists.</title>
        <authorList>
            <consortium name="DOE Joint Genome Institute"/>
            <consortium name="Mycorrhizal Genomics Consortium"/>
            <person name="Kohler A."/>
            <person name="Kuo A."/>
            <person name="Nagy L.G."/>
            <person name="Floudas D."/>
            <person name="Copeland A."/>
            <person name="Barry K.W."/>
            <person name="Cichocki N."/>
            <person name="Veneault-Fourrey C."/>
            <person name="LaButti K."/>
            <person name="Lindquist E.A."/>
            <person name="Lipzen A."/>
            <person name="Lundell T."/>
            <person name="Morin E."/>
            <person name="Murat C."/>
            <person name="Riley R."/>
            <person name="Ohm R."/>
            <person name="Sun H."/>
            <person name="Tunlid A."/>
            <person name="Henrissat B."/>
            <person name="Grigoriev I.V."/>
            <person name="Hibbett D.S."/>
            <person name="Martin F."/>
        </authorList>
    </citation>
    <scope>NUCLEOTIDE SEQUENCE [LARGE SCALE GENOMIC DNA]</scope>
    <source>
        <strain evidence="2">F 1598</strain>
    </source>
</reference>
<keyword evidence="2" id="KW-1185">Reference proteome</keyword>
<dbReference type="OrthoDB" id="3197787at2759"/>
<dbReference type="AlphaFoldDB" id="A0A0C3GMX4"/>
<feature type="non-terminal residue" evidence="1">
    <location>
        <position position="179"/>
    </location>
</feature>
<dbReference type="HOGENOM" id="CLU_111203_0_0_1"/>
<accession>A0A0C3GMX4</accession>
<evidence type="ECO:0000313" key="2">
    <source>
        <dbReference type="Proteomes" id="UP000054166"/>
    </source>
</evidence>
<sequence length="179" mass="19825">LDPVGISPKSLVGKVLTRVRRSPAHPSLTLDCSDGTSFQVLIDGYNPAHPGVPKSLEMDPSLDLIFNPPTGQLLVDLTIVDCVTITLMDKAHDTRVELQGPRDEQWDQHHIGVAFKFLEDIVDGGGKGWHCVWATLAEYDGERGEGDSSCVFRSYDDVYLDTLQRSPSRSPKKRSPRKQ</sequence>
<proteinExistence type="predicted"/>
<reference evidence="1 2" key="1">
    <citation type="submission" date="2014-04" db="EMBL/GenBank/DDBJ databases">
        <authorList>
            <consortium name="DOE Joint Genome Institute"/>
            <person name="Kuo A."/>
            <person name="Tarkka M."/>
            <person name="Buscot F."/>
            <person name="Kohler A."/>
            <person name="Nagy L.G."/>
            <person name="Floudas D."/>
            <person name="Copeland A."/>
            <person name="Barry K.W."/>
            <person name="Cichocki N."/>
            <person name="Veneault-Fourrey C."/>
            <person name="LaButti K."/>
            <person name="Lindquist E.A."/>
            <person name="Lipzen A."/>
            <person name="Lundell T."/>
            <person name="Morin E."/>
            <person name="Murat C."/>
            <person name="Sun H."/>
            <person name="Tunlid A."/>
            <person name="Henrissat B."/>
            <person name="Grigoriev I.V."/>
            <person name="Hibbett D.S."/>
            <person name="Martin F."/>
            <person name="Nordberg H.P."/>
            <person name="Cantor M.N."/>
            <person name="Hua S.X."/>
        </authorList>
    </citation>
    <scope>NUCLEOTIDE SEQUENCE [LARGE SCALE GENOMIC DNA]</scope>
    <source>
        <strain evidence="1 2">F 1598</strain>
    </source>
</reference>
<protein>
    <submittedName>
        <fullName evidence="1">Uncharacterized protein</fullName>
    </submittedName>
</protein>
<dbReference type="InParanoid" id="A0A0C3GMX4"/>
<name>A0A0C3GMX4_PILCF</name>
<gene>
    <name evidence="1" type="ORF">PILCRDRAFT_27013</name>
</gene>
<evidence type="ECO:0000313" key="1">
    <source>
        <dbReference type="EMBL" id="KIM91871.1"/>
    </source>
</evidence>
<dbReference type="EMBL" id="KN832970">
    <property type="protein sequence ID" value="KIM91871.1"/>
    <property type="molecule type" value="Genomic_DNA"/>
</dbReference>